<evidence type="ECO:0000256" key="2">
    <source>
        <dbReference type="ARBA" id="ARBA00022617"/>
    </source>
</evidence>
<protein>
    <submittedName>
        <fullName evidence="9">Cytochrome P450</fullName>
    </submittedName>
</protein>
<dbReference type="InterPro" id="IPR050196">
    <property type="entry name" value="Cytochrome_P450_Monoox"/>
</dbReference>
<keyword evidence="3 7" id="KW-0479">Metal-binding</keyword>
<dbReference type="InterPro" id="IPR001128">
    <property type="entry name" value="Cyt_P450"/>
</dbReference>
<evidence type="ECO:0000256" key="4">
    <source>
        <dbReference type="ARBA" id="ARBA00023002"/>
    </source>
</evidence>
<evidence type="ECO:0000256" key="1">
    <source>
        <dbReference type="ARBA" id="ARBA00010617"/>
    </source>
</evidence>
<feature type="compositionally biased region" description="Low complexity" evidence="8">
    <location>
        <begin position="13"/>
        <end position="44"/>
    </location>
</feature>
<dbReference type="EMBL" id="JANUGQ010000021">
    <property type="protein sequence ID" value="MCS0638367.1"/>
    <property type="molecule type" value="Genomic_DNA"/>
</dbReference>
<evidence type="ECO:0000313" key="10">
    <source>
        <dbReference type="Proteomes" id="UP001431313"/>
    </source>
</evidence>
<accession>A0ABT2CLR0</accession>
<evidence type="ECO:0000256" key="6">
    <source>
        <dbReference type="ARBA" id="ARBA00023033"/>
    </source>
</evidence>
<organism evidence="9 10">
    <name type="scientific">Streptomyces pyxinae</name>
    <dbReference type="NCBI Taxonomy" id="2970734"/>
    <lineage>
        <taxon>Bacteria</taxon>
        <taxon>Bacillati</taxon>
        <taxon>Actinomycetota</taxon>
        <taxon>Actinomycetes</taxon>
        <taxon>Kitasatosporales</taxon>
        <taxon>Streptomycetaceae</taxon>
        <taxon>Streptomyces</taxon>
    </lineage>
</organism>
<dbReference type="CDD" id="cd20620">
    <property type="entry name" value="CYP132-like"/>
    <property type="match status" value="1"/>
</dbReference>
<evidence type="ECO:0000256" key="7">
    <source>
        <dbReference type="RuleBase" id="RU000461"/>
    </source>
</evidence>
<keyword evidence="4 7" id="KW-0560">Oxidoreductase</keyword>
<keyword evidence="2 7" id="KW-0349">Heme</keyword>
<sequence>MAVGNPSTPPTAPMASPGAAGSPGAAAPDTPAAPAAHGGPAPEAEGLPVLGNIVDFRKDILDAMHRGWQARGDLVRYRLGPVVVHGVSSPELAGEVLTDSGTYGKLGPDNPLRLILGEGLLTSDDHESWMRNRRMMQPIYSKQALSGMFRAMADATADQLAHMERSHPPGAEVDLHGEMMRVTLDIVSRCMFSTDVSRTRDKLSPEAVDVAVNYAFDRLQNPFSPPTGWPTPRNRRFQQVMDGLDGMMYGIIEERRAAGPPEGGANDLLDMLLAARDADTGEGMSDRELRDEIITTFAAGHETTAVTLTWAFYLLSRHREVLRRAQEEVDRELSDALPTVEDLARMPYLLQIFEEALRMYPSAPIVPRLTLKDTVLGGHHVPEGSRVLVNLFNIHRHERHWADPERFDPDHFAAANKKGRYRFAYMPFGAGPHLCIGKHFALMEAHLLLAALIRRYEFRHVPSHRVVNHATITLRPKYGMTMTLHERRRAPRPAATTAG</sequence>
<dbReference type="RefSeq" id="WP_258789637.1">
    <property type="nucleotide sequence ID" value="NZ_JANUGQ010000021.1"/>
</dbReference>
<name>A0ABT2CLR0_9ACTN</name>
<dbReference type="SUPFAM" id="SSF48264">
    <property type="entry name" value="Cytochrome P450"/>
    <property type="match status" value="1"/>
</dbReference>
<dbReference type="PRINTS" id="PR00463">
    <property type="entry name" value="EP450I"/>
</dbReference>
<dbReference type="InterPro" id="IPR002401">
    <property type="entry name" value="Cyt_P450_E_grp-I"/>
</dbReference>
<dbReference type="InterPro" id="IPR036396">
    <property type="entry name" value="Cyt_P450_sf"/>
</dbReference>
<proteinExistence type="inferred from homology"/>
<evidence type="ECO:0000313" key="9">
    <source>
        <dbReference type="EMBL" id="MCS0638367.1"/>
    </source>
</evidence>
<dbReference type="Pfam" id="PF00067">
    <property type="entry name" value="p450"/>
    <property type="match status" value="1"/>
</dbReference>
<comment type="similarity">
    <text evidence="1 7">Belongs to the cytochrome P450 family.</text>
</comment>
<evidence type="ECO:0000256" key="8">
    <source>
        <dbReference type="SAM" id="MobiDB-lite"/>
    </source>
</evidence>
<gene>
    <name evidence="9" type="ORF">NX801_22470</name>
</gene>
<evidence type="ECO:0000256" key="5">
    <source>
        <dbReference type="ARBA" id="ARBA00023004"/>
    </source>
</evidence>
<keyword evidence="6 7" id="KW-0503">Monooxygenase</keyword>
<keyword evidence="5 7" id="KW-0408">Iron</keyword>
<dbReference type="PANTHER" id="PTHR24291:SF50">
    <property type="entry name" value="BIFUNCTIONAL ALBAFLAVENONE MONOOXYGENASE_TERPENE SYNTHASE"/>
    <property type="match status" value="1"/>
</dbReference>
<keyword evidence="10" id="KW-1185">Reference proteome</keyword>
<dbReference type="PRINTS" id="PR00385">
    <property type="entry name" value="P450"/>
</dbReference>
<reference evidence="9" key="1">
    <citation type="submission" date="2022-08" db="EMBL/GenBank/DDBJ databases">
        <authorList>
            <person name="Somphong A."/>
            <person name="Phongsopitanun W."/>
        </authorList>
    </citation>
    <scope>NUCLEOTIDE SEQUENCE</scope>
    <source>
        <strain evidence="9">LP05-1</strain>
    </source>
</reference>
<evidence type="ECO:0000256" key="3">
    <source>
        <dbReference type="ARBA" id="ARBA00022723"/>
    </source>
</evidence>
<dbReference type="PANTHER" id="PTHR24291">
    <property type="entry name" value="CYTOCHROME P450 FAMILY 4"/>
    <property type="match status" value="1"/>
</dbReference>
<dbReference type="Gene3D" id="1.10.630.10">
    <property type="entry name" value="Cytochrome P450"/>
    <property type="match status" value="1"/>
</dbReference>
<dbReference type="PROSITE" id="PS00086">
    <property type="entry name" value="CYTOCHROME_P450"/>
    <property type="match status" value="1"/>
</dbReference>
<dbReference type="Proteomes" id="UP001431313">
    <property type="component" value="Unassembled WGS sequence"/>
</dbReference>
<comment type="caution">
    <text evidence="9">The sequence shown here is derived from an EMBL/GenBank/DDBJ whole genome shotgun (WGS) entry which is preliminary data.</text>
</comment>
<dbReference type="InterPro" id="IPR017972">
    <property type="entry name" value="Cyt_P450_CS"/>
</dbReference>
<feature type="region of interest" description="Disordered" evidence="8">
    <location>
        <begin position="1"/>
        <end position="46"/>
    </location>
</feature>